<reference evidence="4 5" key="1">
    <citation type="submission" date="2022-01" db="EMBL/GenBank/DDBJ databases">
        <title>Whole genome-based taxonomy of the Shewanellaceae.</title>
        <authorList>
            <person name="Martin-Rodriguez A.J."/>
        </authorList>
    </citation>
    <scope>NUCLEOTIDE SEQUENCE [LARGE SCALE GENOMIC DNA]</scope>
    <source>
        <strain evidence="4 5">DSM 21332</strain>
    </source>
</reference>
<evidence type="ECO:0000256" key="2">
    <source>
        <dbReference type="ARBA" id="ARBA00022840"/>
    </source>
</evidence>
<dbReference type="InterPro" id="IPR003439">
    <property type="entry name" value="ABC_transporter-like_ATP-bd"/>
</dbReference>
<dbReference type="SUPFAM" id="SSF52540">
    <property type="entry name" value="P-loop containing nucleoside triphosphate hydrolases"/>
    <property type="match status" value="1"/>
</dbReference>
<dbReference type="GO" id="GO:0005524">
    <property type="term" value="F:ATP binding"/>
    <property type="evidence" value="ECO:0007669"/>
    <property type="project" value="UniProtKB-KW"/>
</dbReference>
<keyword evidence="5" id="KW-1185">Reference proteome</keyword>
<evidence type="ECO:0000313" key="5">
    <source>
        <dbReference type="Proteomes" id="UP001202831"/>
    </source>
</evidence>
<dbReference type="SMART" id="SM00382">
    <property type="entry name" value="AAA"/>
    <property type="match status" value="1"/>
</dbReference>
<protein>
    <submittedName>
        <fullName evidence="4">ATP-binding cassette domain-containing protein</fullName>
    </submittedName>
</protein>
<dbReference type="PANTHER" id="PTHR43582">
    <property type="entry name" value="LINEARMYCIN RESISTANCE ATP-BINDING PROTEIN LNRL"/>
    <property type="match status" value="1"/>
</dbReference>
<gene>
    <name evidence="4" type="ORF">L2725_02905</name>
</gene>
<dbReference type="RefSeq" id="WP_249247561.1">
    <property type="nucleotide sequence ID" value="NZ_JAKIKT010000001.1"/>
</dbReference>
<name>A0ABT0N3I1_9GAMM</name>
<evidence type="ECO:0000259" key="3">
    <source>
        <dbReference type="PROSITE" id="PS50893"/>
    </source>
</evidence>
<evidence type="ECO:0000256" key="1">
    <source>
        <dbReference type="ARBA" id="ARBA00022741"/>
    </source>
</evidence>
<dbReference type="PROSITE" id="PS50893">
    <property type="entry name" value="ABC_TRANSPORTER_2"/>
    <property type="match status" value="1"/>
</dbReference>
<dbReference type="Proteomes" id="UP001202831">
    <property type="component" value="Unassembled WGS sequence"/>
</dbReference>
<keyword evidence="1" id="KW-0547">Nucleotide-binding</keyword>
<accession>A0ABT0N3I1</accession>
<dbReference type="InterPro" id="IPR003593">
    <property type="entry name" value="AAA+_ATPase"/>
</dbReference>
<dbReference type="Pfam" id="PF00005">
    <property type="entry name" value="ABC_tran"/>
    <property type="match status" value="1"/>
</dbReference>
<dbReference type="PANTHER" id="PTHR43582:SF5">
    <property type="entry name" value="ABC TRANSPORTER"/>
    <property type="match status" value="1"/>
</dbReference>
<sequence length="246" mass="27298">MNDSQASVKVDKLSFSYGQRQALRDISFNLSPGITMLLGPNGAGKSTLFALLTQLYRQQQGEIRFADEPLKQLSHRANAKLGVVFQQHTLDMDMNVSQNLCYFGALHGLNASSSLAQAIPLLSHFGLDDRLQDKVRTLNTGHKRRLEIVRALMHSPAILLLDEPSAGLDPAGRRSLMQTVREYCAEHRVAVLWATHLLDEPGAEDQLLILHQGQLLANGQCQALIADHDLQDLPQLFAHLTEEPRP</sequence>
<organism evidence="4 5">
    <name type="scientific">Shewanella corallii</name>
    <dbReference type="NCBI Taxonomy" id="560080"/>
    <lineage>
        <taxon>Bacteria</taxon>
        <taxon>Pseudomonadati</taxon>
        <taxon>Pseudomonadota</taxon>
        <taxon>Gammaproteobacteria</taxon>
        <taxon>Alteromonadales</taxon>
        <taxon>Shewanellaceae</taxon>
        <taxon>Shewanella</taxon>
    </lineage>
</organism>
<proteinExistence type="predicted"/>
<comment type="caution">
    <text evidence="4">The sequence shown here is derived from an EMBL/GenBank/DDBJ whole genome shotgun (WGS) entry which is preliminary data.</text>
</comment>
<feature type="domain" description="ABC transporter" evidence="3">
    <location>
        <begin position="8"/>
        <end position="237"/>
    </location>
</feature>
<dbReference type="Gene3D" id="3.40.50.300">
    <property type="entry name" value="P-loop containing nucleotide triphosphate hydrolases"/>
    <property type="match status" value="1"/>
</dbReference>
<dbReference type="InterPro" id="IPR027417">
    <property type="entry name" value="P-loop_NTPase"/>
</dbReference>
<keyword evidence="2 4" id="KW-0067">ATP-binding</keyword>
<evidence type="ECO:0000313" key="4">
    <source>
        <dbReference type="EMBL" id="MCL2912740.1"/>
    </source>
</evidence>
<dbReference type="EMBL" id="JAKIKT010000001">
    <property type="protein sequence ID" value="MCL2912740.1"/>
    <property type="molecule type" value="Genomic_DNA"/>
</dbReference>